<dbReference type="EMBL" id="JBCITM010000025">
    <property type="protein sequence ID" value="MEN1761982.1"/>
    <property type="molecule type" value="Genomic_DNA"/>
</dbReference>
<keyword evidence="1" id="KW-1133">Transmembrane helix</keyword>
<feature type="transmembrane region" description="Helical" evidence="1">
    <location>
        <begin position="245"/>
        <end position="263"/>
    </location>
</feature>
<dbReference type="RefSeq" id="WP_343187264.1">
    <property type="nucleotide sequence ID" value="NZ_JBCITM010000025.1"/>
</dbReference>
<reference evidence="2 3" key="1">
    <citation type="submission" date="2024-04" db="EMBL/GenBank/DDBJ databases">
        <title>Genome sequencing and metabolic network reconstruction of aminoacids and betaine degradation by Anoxynatronum sibiricum.</title>
        <authorList>
            <person name="Detkova E.N."/>
            <person name="Boltjanskaja Y.V."/>
            <person name="Mardanov A.V."/>
            <person name="Kevbrin V."/>
        </authorList>
    </citation>
    <scope>NUCLEOTIDE SEQUENCE [LARGE SCALE GENOMIC DNA]</scope>
    <source>
        <strain evidence="2 3">Z-7981</strain>
    </source>
</reference>
<protein>
    <submittedName>
        <fullName evidence="2">DUF2812 domain-containing protein</fullName>
    </submittedName>
</protein>
<feature type="transmembrane region" description="Helical" evidence="1">
    <location>
        <begin position="213"/>
        <end position="239"/>
    </location>
</feature>
<comment type="caution">
    <text evidence="2">The sequence shown here is derived from an EMBL/GenBank/DDBJ whole genome shotgun (WGS) entry which is preliminary data.</text>
</comment>
<keyword evidence="1" id="KW-0812">Transmembrane</keyword>
<evidence type="ECO:0000313" key="3">
    <source>
        <dbReference type="Proteomes" id="UP001407405"/>
    </source>
</evidence>
<name>A0ABU9VXU0_9CLOT</name>
<evidence type="ECO:0000313" key="2">
    <source>
        <dbReference type="EMBL" id="MEN1761982.1"/>
    </source>
</evidence>
<dbReference type="Proteomes" id="UP001407405">
    <property type="component" value="Unassembled WGS sequence"/>
</dbReference>
<organism evidence="2 3">
    <name type="scientific">Anoxynatronum sibiricum</name>
    <dbReference type="NCBI Taxonomy" id="210623"/>
    <lineage>
        <taxon>Bacteria</taxon>
        <taxon>Bacillati</taxon>
        <taxon>Bacillota</taxon>
        <taxon>Clostridia</taxon>
        <taxon>Eubacteriales</taxon>
        <taxon>Clostridiaceae</taxon>
        <taxon>Anoxynatronum</taxon>
    </lineage>
</organism>
<keyword evidence="3" id="KW-1185">Reference proteome</keyword>
<keyword evidence="1" id="KW-0472">Membrane</keyword>
<evidence type="ECO:0000256" key="1">
    <source>
        <dbReference type="SAM" id="Phobius"/>
    </source>
</evidence>
<gene>
    <name evidence="2" type="ORF">AAIG11_15950</name>
</gene>
<feature type="transmembrane region" description="Helical" evidence="1">
    <location>
        <begin position="275"/>
        <end position="297"/>
    </location>
</feature>
<sequence length="451" mass="50540">MDTKLHLFTLNAADWAEMEDRFAHMARHGWMIHRMIGGIAIYKRVPPRKLTFGIAVYPESLVFEGFDKRKTQAYIQQAEMSGWQLAVSKYNLQVFYRQAEEAAMPDSVSNKIDPPATDSLCRSFQMGNIASQLKLETFSFGALLLLNLFNGSRMLPLSSWILRTNAGLLIMVWFPLFLLFFAAKITANLLILRRIRQGSSVASYPRRRSPVMVLLQNTAYLLASLVVLSVTATLLVQVLQEDGRQILFGLLPLFLAMGAALGVRRYFAGKKMDAAVKTVLVVLTVFLVVTATSHVTLRRSLPADSPTPPPEDLTLLTLEDFGVTSTVTHADYHRQSSLLVPHQQEYHETSPQLNMRLAVSEARSSRIASQLYRMTLNDDRIFNPQLASAEADFPEACHATYMIPVYHAPDGSTGGTLIIHQGTYVVQLTLNMDVRDPHVHELLKAYLETLS</sequence>
<accession>A0ABU9VXU0</accession>
<feature type="transmembrane region" description="Helical" evidence="1">
    <location>
        <begin position="170"/>
        <end position="192"/>
    </location>
</feature>
<proteinExistence type="predicted"/>